<gene>
    <name evidence="2" type="ORF">LMG19083_01075</name>
</gene>
<reference evidence="2 3" key="1">
    <citation type="submission" date="2023-07" db="EMBL/GenBank/DDBJ databases">
        <authorList>
            <person name="Peeters C."/>
        </authorList>
    </citation>
    <scope>NUCLEOTIDE SEQUENCE [LARGE SCALE GENOMIC DNA]</scope>
    <source>
        <strain evidence="2 3">LMG 19083</strain>
    </source>
</reference>
<dbReference type="EMBL" id="CATZBU010000002">
    <property type="protein sequence ID" value="CAJ0783706.1"/>
    <property type="molecule type" value="Genomic_DNA"/>
</dbReference>
<comment type="caution">
    <text evidence="2">The sequence shown here is derived from an EMBL/GenBank/DDBJ whole genome shotgun (WGS) entry which is preliminary data.</text>
</comment>
<feature type="region of interest" description="Disordered" evidence="1">
    <location>
        <begin position="326"/>
        <end position="354"/>
    </location>
</feature>
<dbReference type="RefSeq" id="WP_316664527.1">
    <property type="nucleotide sequence ID" value="NZ_CATZBU010000002.1"/>
</dbReference>
<dbReference type="InterPro" id="IPR025332">
    <property type="entry name" value="DUF4238"/>
</dbReference>
<dbReference type="Proteomes" id="UP001189813">
    <property type="component" value="Unassembled WGS sequence"/>
</dbReference>
<protein>
    <recommendedName>
        <fullName evidence="4">DUF4238 domain-containing protein</fullName>
    </recommendedName>
</protein>
<organism evidence="2 3">
    <name type="scientific">Ralstonia psammae</name>
    <dbReference type="NCBI Taxonomy" id="3058598"/>
    <lineage>
        <taxon>Bacteria</taxon>
        <taxon>Pseudomonadati</taxon>
        <taxon>Pseudomonadota</taxon>
        <taxon>Betaproteobacteria</taxon>
        <taxon>Burkholderiales</taxon>
        <taxon>Burkholderiaceae</taxon>
        <taxon>Ralstonia</taxon>
    </lineage>
</organism>
<evidence type="ECO:0000256" key="1">
    <source>
        <dbReference type="SAM" id="MobiDB-lite"/>
    </source>
</evidence>
<keyword evidence="3" id="KW-1185">Reference proteome</keyword>
<evidence type="ECO:0000313" key="2">
    <source>
        <dbReference type="EMBL" id="CAJ0783706.1"/>
    </source>
</evidence>
<dbReference type="Pfam" id="PF14022">
    <property type="entry name" value="DUF4238"/>
    <property type="match status" value="1"/>
</dbReference>
<accession>A0ABN9IM97</accession>
<sequence length="354" mass="40953">MKQFHRDNHYVPQVYLKQWSSSGQIFVYRLLVPHENVSQWKAHSLRGIAFHQHLYTYMDGKVETDEFERWLSREFEEPAEEAIRRAVNDERMSSDHWRTLVRFAVAQDVRTPASLSAFLNRQRQSLQAVMDASLETSVRTLKAAARAGTALPKQSLERSSLFPVDVSITRDPDGAGTIKTTAVVGRKLWLWGVRHHLTSTIDRISYDDWTILRAPEGITWPTSDKPVMKLRLHSSTSYDFDGGWGVRPCDVFLPLSPKHLLHKSIGRRRVRRGAVLDIQLATFIRKLIVEHAHRYVFDTFKSDIPLIRPRLVSLENVKHEQEAWKNWHREQSEVESNSRQNRADSGPSETQWGG</sequence>
<evidence type="ECO:0008006" key="4">
    <source>
        <dbReference type="Google" id="ProtNLM"/>
    </source>
</evidence>
<evidence type="ECO:0000313" key="3">
    <source>
        <dbReference type="Proteomes" id="UP001189813"/>
    </source>
</evidence>
<proteinExistence type="predicted"/>
<name>A0ABN9IM97_9RALS</name>